<evidence type="ECO:0000313" key="1">
    <source>
        <dbReference type="EMBL" id="AQK97939.1"/>
    </source>
</evidence>
<organism evidence="1">
    <name type="scientific">Zea mays</name>
    <name type="common">Maize</name>
    <dbReference type="NCBI Taxonomy" id="4577"/>
    <lineage>
        <taxon>Eukaryota</taxon>
        <taxon>Viridiplantae</taxon>
        <taxon>Streptophyta</taxon>
        <taxon>Embryophyta</taxon>
        <taxon>Tracheophyta</taxon>
        <taxon>Spermatophyta</taxon>
        <taxon>Magnoliopsida</taxon>
        <taxon>Liliopsida</taxon>
        <taxon>Poales</taxon>
        <taxon>Poaceae</taxon>
        <taxon>PACMAD clade</taxon>
        <taxon>Panicoideae</taxon>
        <taxon>Andropogonodae</taxon>
        <taxon>Andropogoneae</taxon>
        <taxon>Tripsacinae</taxon>
        <taxon>Zea</taxon>
    </lineage>
</organism>
<accession>A0A1D6G3N0</accession>
<sequence>MACSLPLHAPFSSSPRILSYRPAPRTLPLFRRGLRVPYHRSPSPPRALPDVAAGAVAGIRDALADAFLTSPPTWRSAAASNLAVFVSGSPLLLSGLSASGFAAAYLLGTLTWRAFGAQGFLLVVAYFVVVSRSDRFLLPGMDYFSLDLIGLCCGLVNPLEVDVTVIPQQLISCPIHVFSL</sequence>
<dbReference type="ExpressionAtlas" id="A0A1D6G3N0">
    <property type="expression patterns" value="baseline and differential"/>
</dbReference>
<dbReference type="EMBL" id="CM000784">
    <property type="protein sequence ID" value="AQK97939.1"/>
    <property type="molecule type" value="Genomic_DNA"/>
</dbReference>
<name>A0A1D6G3N0_MAIZE</name>
<dbReference type="AlphaFoldDB" id="A0A1D6G3N0"/>
<protein>
    <submittedName>
        <fullName evidence="1">Protein VTE6 chloroplastic</fullName>
    </submittedName>
</protein>
<gene>
    <name evidence="1" type="ORF">ZEAMMB73_Zm00001d011756</name>
</gene>
<reference evidence="1" key="1">
    <citation type="submission" date="2015-12" db="EMBL/GenBank/DDBJ databases">
        <title>Update maize B73 reference genome by single molecule sequencing technologies.</title>
        <authorList>
            <consortium name="Maize Genome Sequencing Project"/>
            <person name="Ware D."/>
        </authorList>
    </citation>
    <scope>NUCLEOTIDE SEQUENCE</scope>
    <source>
        <tissue evidence="1">Seedling</tissue>
    </source>
</reference>
<proteinExistence type="predicted"/>